<comment type="catalytic activity">
    <reaction evidence="7 8">
        <text>(2S,6S)-2,6-diaminopimelate = meso-2,6-diaminopimelate</text>
        <dbReference type="Rhea" id="RHEA:15393"/>
        <dbReference type="ChEBI" id="CHEBI:57609"/>
        <dbReference type="ChEBI" id="CHEBI:57791"/>
        <dbReference type="EC" id="5.1.1.7"/>
    </reaction>
</comment>
<feature type="binding site" evidence="8">
    <location>
        <begin position="92"/>
        <end position="93"/>
    </location>
    <ligand>
        <name>substrate</name>
    </ligand>
</feature>
<reference evidence="10" key="1">
    <citation type="journal article" date="2014" name="Int. J. Syst. Evol. Microbiol.">
        <title>Complete genome sequence of Corynebacterium casei LMG S-19264T (=DSM 44701T), isolated from a smear-ripened cheese.</title>
        <authorList>
            <consortium name="US DOE Joint Genome Institute (JGI-PGF)"/>
            <person name="Walter F."/>
            <person name="Albersmeier A."/>
            <person name="Kalinowski J."/>
            <person name="Ruckert C."/>
        </authorList>
    </citation>
    <scope>NUCLEOTIDE SEQUENCE</scope>
    <source>
        <strain evidence="10">CGMCC 1.3617</strain>
    </source>
</reference>
<comment type="subunit">
    <text evidence="8">Homodimer.</text>
</comment>
<evidence type="ECO:0000256" key="8">
    <source>
        <dbReference type="HAMAP-Rule" id="MF_00197"/>
    </source>
</evidence>
<dbReference type="AlphaFoldDB" id="A0A917KW80"/>
<dbReference type="Gene3D" id="3.10.310.10">
    <property type="entry name" value="Diaminopimelate Epimerase, Chain A, domain 1"/>
    <property type="match status" value="2"/>
</dbReference>
<feature type="site" description="Could be important to modulate the pK values of the two catalytic cysteine residues" evidence="8">
    <location>
        <position position="174"/>
    </location>
</feature>
<evidence type="ECO:0000256" key="9">
    <source>
        <dbReference type="PROSITE-ProRule" id="PRU10125"/>
    </source>
</evidence>
<dbReference type="GO" id="GO:0009089">
    <property type="term" value="P:lysine biosynthetic process via diaminopimelate"/>
    <property type="evidence" value="ECO:0007669"/>
    <property type="project" value="UniProtKB-UniRule"/>
</dbReference>
<dbReference type="PANTHER" id="PTHR31689">
    <property type="entry name" value="DIAMINOPIMELATE EPIMERASE, CHLOROPLASTIC"/>
    <property type="match status" value="1"/>
</dbReference>
<feature type="binding site" evidence="8">
    <location>
        <position position="205"/>
    </location>
    <ligand>
        <name>substrate</name>
    </ligand>
</feature>
<reference evidence="10" key="2">
    <citation type="submission" date="2020-09" db="EMBL/GenBank/DDBJ databases">
        <authorList>
            <person name="Sun Q."/>
            <person name="Zhou Y."/>
        </authorList>
    </citation>
    <scope>NUCLEOTIDE SEQUENCE</scope>
    <source>
        <strain evidence="10">CGMCC 1.3617</strain>
    </source>
</reference>
<evidence type="ECO:0000256" key="6">
    <source>
        <dbReference type="ARBA" id="ARBA00023235"/>
    </source>
</evidence>
<dbReference type="SUPFAM" id="SSF54506">
    <property type="entry name" value="Diaminopimelate epimerase-like"/>
    <property type="match status" value="2"/>
</dbReference>
<comment type="pathway">
    <text evidence="1 8">Amino-acid biosynthesis; L-lysine biosynthesis via DAP pathway; DL-2,6-diaminopimelate from LL-2,6-diaminopimelate: step 1/1.</text>
</comment>
<feature type="binding site" evidence="8">
    <location>
        <begin position="233"/>
        <end position="234"/>
    </location>
    <ligand>
        <name>substrate</name>
    </ligand>
</feature>
<feature type="binding site" evidence="8">
    <location>
        <position position="172"/>
    </location>
    <ligand>
        <name>substrate</name>
    </ligand>
</feature>
<dbReference type="EMBL" id="BMKW01000012">
    <property type="protein sequence ID" value="GGJ32924.1"/>
    <property type="molecule type" value="Genomic_DNA"/>
</dbReference>
<keyword evidence="5 8" id="KW-0457">Lysine biosynthesis</keyword>
<evidence type="ECO:0000256" key="1">
    <source>
        <dbReference type="ARBA" id="ARBA00005196"/>
    </source>
</evidence>
<evidence type="ECO:0000313" key="11">
    <source>
        <dbReference type="Proteomes" id="UP000661507"/>
    </source>
</evidence>
<gene>
    <name evidence="8 10" type="primary">dapF</name>
    <name evidence="10" type="ORF">GCM10011320_45700</name>
</gene>
<dbReference type="Pfam" id="PF01678">
    <property type="entry name" value="DAP_epimerase"/>
    <property type="match status" value="2"/>
</dbReference>
<feature type="active site" evidence="9">
    <location>
        <position position="91"/>
    </location>
</feature>
<dbReference type="GO" id="GO:0008837">
    <property type="term" value="F:diaminopimelate epimerase activity"/>
    <property type="evidence" value="ECO:0007669"/>
    <property type="project" value="UniProtKB-UniRule"/>
</dbReference>
<protein>
    <recommendedName>
        <fullName evidence="3 8">Diaminopimelate epimerase</fullName>
        <shortName evidence="8">DAP epimerase</shortName>
        <ecNumber evidence="3 8">5.1.1.7</ecNumber>
    </recommendedName>
    <alternativeName>
        <fullName evidence="8">PLP-independent amino acid racemase</fullName>
    </alternativeName>
</protein>
<proteinExistence type="inferred from homology"/>
<dbReference type="InterPro" id="IPR018510">
    <property type="entry name" value="DAP_epimerase_AS"/>
</dbReference>
<feature type="binding site" evidence="8">
    <location>
        <position position="63"/>
    </location>
    <ligand>
        <name>substrate</name>
    </ligand>
</feature>
<dbReference type="InterPro" id="IPR001653">
    <property type="entry name" value="DAP_epimerase_DapF"/>
</dbReference>
<feature type="active site" description="Proton acceptor" evidence="8">
    <location>
        <position position="232"/>
    </location>
</feature>
<organism evidence="10 11">
    <name type="scientific">Neoroseomonas lacus</name>
    <dbReference type="NCBI Taxonomy" id="287609"/>
    <lineage>
        <taxon>Bacteria</taxon>
        <taxon>Pseudomonadati</taxon>
        <taxon>Pseudomonadota</taxon>
        <taxon>Alphaproteobacteria</taxon>
        <taxon>Acetobacterales</taxon>
        <taxon>Acetobacteraceae</taxon>
        <taxon>Neoroseomonas</taxon>
    </lineage>
</organism>
<evidence type="ECO:0000256" key="2">
    <source>
        <dbReference type="ARBA" id="ARBA00010219"/>
    </source>
</evidence>
<comment type="caution">
    <text evidence="10">The sequence shown here is derived from an EMBL/GenBank/DDBJ whole genome shotgun (WGS) entry which is preliminary data.</text>
</comment>
<feature type="binding site" evidence="8">
    <location>
        <begin position="223"/>
        <end position="224"/>
    </location>
    <ligand>
        <name>substrate</name>
    </ligand>
</feature>
<keyword evidence="6 8" id="KW-0413">Isomerase</keyword>
<feature type="binding site" evidence="8">
    <location>
        <position position="82"/>
    </location>
    <ligand>
        <name>substrate</name>
    </ligand>
</feature>
<evidence type="ECO:0000256" key="5">
    <source>
        <dbReference type="ARBA" id="ARBA00023154"/>
    </source>
</evidence>
<name>A0A917KW80_9PROT</name>
<evidence type="ECO:0000256" key="7">
    <source>
        <dbReference type="ARBA" id="ARBA00051712"/>
    </source>
</evidence>
<dbReference type="Proteomes" id="UP000661507">
    <property type="component" value="Unassembled WGS sequence"/>
</dbReference>
<keyword evidence="11" id="KW-1185">Reference proteome</keyword>
<feature type="binding site" evidence="8">
    <location>
        <position position="30"/>
    </location>
    <ligand>
        <name>substrate</name>
    </ligand>
</feature>
<comment type="subcellular location">
    <subcellularLocation>
        <location evidence="8">Cytoplasm</location>
    </subcellularLocation>
</comment>
<evidence type="ECO:0000256" key="4">
    <source>
        <dbReference type="ARBA" id="ARBA00022605"/>
    </source>
</evidence>
<feature type="active site" description="Proton donor" evidence="8">
    <location>
        <position position="91"/>
    </location>
</feature>
<comment type="similarity">
    <text evidence="2 8">Belongs to the diaminopimelate epimerase family.</text>
</comment>
<feature type="site" description="Could be important to modulate the pK values of the two catalytic cysteine residues" evidence="8">
    <location>
        <position position="223"/>
    </location>
</feature>
<evidence type="ECO:0000256" key="3">
    <source>
        <dbReference type="ARBA" id="ARBA00013080"/>
    </source>
</evidence>
<sequence>MLRGRVPGGGGTAYIGAIMVPFRKMHGLGNDFVVVDARAAALPVTPARAAAIADRHFGIGCDQFIVLEPPPPGADVFMRIRNPDGSEAEACGNATRCIASLVADERGADRVVVRTIAGALPVERLPGGLWRADMGPARLGWQEVPLARAVDTLHVPLALGPVADPAACSMGNPHATFFVDDLDAIPLSEIGPRLEHDPIFPERANIGFAQILAPDRMRLVIWERGAGLTLACGSGACAGIVNAVRRGLTGRRATVTMPGGDLIMEWRESDGHVLMTGPVATAFSGTLDLGAYAS</sequence>
<accession>A0A917KW80</accession>
<dbReference type="NCBIfam" id="TIGR00652">
    <property type="entry name" value="DapF"/>
    <property type="match status" value="1"/>
</dbReference>
<dbReference type="EC" id="5.1.1.7" evidence="3 8"/>
<keyword evidence="4 8" id="KW-0028">Amino-acid biosynthesis</keyword>
<comment type="function">
    <text evidence="8">Catalyzes the stereoinversion of LL-2,6-diaminopimelate (L,L-DAP) to meso-diaminopimelate (meso-DAP), a precursor of L-lysine and an essential component of the bacterial peptidoglycan.</text>
</comment>
<dbReference type="GO" id="GO:0005829">
    <property type="term" value="C:cytosol"/>
    <property type="evidence" value="ECO:0007669"/>
    <property type="project" value="TreeGrafter"/>
</dbReference>
<dbReference type="PROSITE" id="PS01326">
    <property type="entry name" value="DAP_EPIMERASE"/>
    <property type="match status" value="1"/>
</dbReference>
<keyword evidence="8" id="KW-0963">Cytoplasm</keyword>
<dbReference type="HAMAP" id="MF_00197">
    <property type="entry name" value="DAP_epimerase"/>
    <property type="match status" value="1"/>
</dbReference>
<evidence type="ECO:0000313" key="10">
    <source>
        <dbReference type="EMBL" id="GGJ32924.1"/>
    </source>
</evidence>
<dbReference type="PANTHER" id="PTHR31689:SF0">
    <property type="entry name" value="DIAMINOPIMELATE EPIMERASE"/>
    <property type="match status" value="1"/>
</dbReference>